<dbReference type="EMBL" id="MPDP01000308">
    <property type="protein sequence ID" value="KAK1448421.1"/>
    <property type="molecule type" value="Genomic_DNA"/>
</dbReference>
<dbReference type="AlphaFoldDB" id="A0AAI9U2N1"/>
<feature type="region of interest" description="Disordered" evidence="2">
    <location>
        <begin position="1"/>
        <end position="22"/>
    </location>
</feature>
<feature type="compositionally biased region" description="Low complexity" evidence="2">
    <location>
        <begin position="1"/>
        <end position="18"/>
    </location>
</feature>
<name>A0AAI9U2N1_9PEZI</name>
<evidence type="ECO:0000256" key="1">
    <source>
        <dbReference type="ARBA" id="ARBA00023242"/>
    </source>
</evidence>
<evidence type="ECO:0000256" key="2">
    <source>
        <dbReference type="SAM" id="MobiDB-lite"/>
    </source>
</evidence>
<dbReference type="InterPro" id="IPR053181">
    <property type="entry name" value="EcdB-like_regulator"/>
</dbReference>
<feature type="compositionally biased region" description="Low complexity" evidence="2">
    <location>
        <begin position="146"/>
        <end position="161"/>
    </location>
</feature>
<dbReference type="PANTHER" id="PTHR47785">
    <property type="entry name" value="ZN(II)2CYS6 TRANSCRIPTION FACTOR (EUROFUNG)-RELATED-RELATED"/>
    <property type="match status" value="1"/>
</dbReference>
<evidence type="ECO:0000313" key="5">
    <source>
        <dbReference type="Proteomes" id="UP001239213"/>
    </source>
</evidence>
<keyword evidence="5" id="KW-1185">Reference proteome</keyword>
<reference evidence="4" key="1">
    <citation type="submission" date="2016-11" db="EMBL/GenBank/DDBJ databases">
        <title>The genome sequence of Colletotrichum cuscutae.</title>
        <authorList>
            <person name="Baroncelli R."/>
        </authorList>
    </citation>
    <scope>NUCLEOTIDE SEQUENCE</scope>
    <source>
        <strain evidence="4">IMI 304802</strain>
    </source>
</reference>
<dbReference type="Pfam" id="PF00172">
    <property type="entry name" value="Zn_clus"/>
    <property type="match status" value="1"/>
</dbReference>
<keyword evidence="1" id="KW-0539">Nucleus</keyword>
<accession>A0AAI9U2N1</accession>
<gene>
    <name evidence="4" type="ORF">CCUS01_11642</name>
</gene>
<dbReference type="Proteomes" id="UP001239213">
    <property type="component" value="Unassembled WGS sequence"/>
</dbReference>
<feature type="domain" description="Zn(2)-C6 fungal-type" evidence="3">
    <location>
        <begin position="80"/>
        <end position="106"/>
    </location>
</feature>
<feature type="region of interest" description="Disordered" evidence="2">
    <location>
        <begin position="146"/>
        <end position="180"/>
    </location>
</feature>
<dbReference type="CDD" id="cd00067">
    <property type="entry name" value="GAL4"/>
    <property type="match status" value="1"/>
</dbReference>
<evidence type="ECO:0000259" key="3">
    <source>
        <dbReference type="Pfam" id="PF00172"/>
    </source>
</evidence>
<comment type="caution">
    <text evidence="4">The sequence shown here is derived from an EMBL/GenBank/DDBJ whole genome shotgun (WGS) entry which is preliminary data.</text>
</comment>
<sequence>MNFDSKSVASSSTGSGSSRMYQKKDRGPIAAITGLVVFVSITPRALDKCPVVDDGKAKGHYLDPREHGAAFFLLPLGVTRKQKCDERKPTCGFCEKKGLDCFYGDPVPTKKDKSLVELLEIVKNINYNTSQIPQLFAQLQNMQISIPSSSQSEDSGDDASSTSTLKAQGRPTPKPSQQVPYRYASAVTKMMAWPAVRQKLEDVQPKIPNLQSAFREPDFPSELFHQQGPDRRLPRGGLETASYHERISLGFPMEGPLPQLTVMSYATLVDRVNTYFDTFNRIHPVLDRQYFMEKILQDVIGSEFEENAASTLVCLVLALAEVALVGGSGGAFAAFEDHPVGEPVKTTNDLEFRPPGILFFNEARRRLGFSMTECTLENVQMYILAGNSAELRSVRGDQIRRAFWYCSIMETGLHLELDLPLTGLEKLEASMKLPTFSAYAHTEDASLSQSIHNDRRSNCGEIFLHQISLRNLGVKIHKSLRRILGGSTSRSNWNSPDLADSLEDLVGDLASQLDQWHTSLPSVLHWDRTQHLDAFQASFPVLDPQVPDQHFYAPPTLYTADAMEGLQSAPMLGYLHDSLYTNSNDVLEAILRSRFYHLEYLLFRPFVYKALHTRAENLTETDLSATKRFLEACLLWPIILPPAAQHKRMIPCLYFWSQNILGILIFLHLSATHPTLFQIRQSRCDSTFDEAANMTITQGINWLRGLKDEDSSTRWCWTIVQGLYPDRPIMQQ</sequence>
<dbReference type="InterPro" id="IPR001138">
    <property type="entry name" value="Zn2Cys6_DnaBD"/>
</dbReference>
<protein>
    <recommendedName>
        <fullName evidence="3">Zn(2)-C6 fungal-type domain-containing protein</fullName>
    </recommendedName>
</protein>
<dbReference type="InterPro" id="IPR036864">
    <property type="entry name" value="Zn2-C6_fun-type_DNA-bd_sf"/>
</dbReference>
<dbReference type="CDD" id="cd12148">
    <property type="entry name" value="fungal_TF_MHR"/>
    <property type="match status" value="1"/>
</dbReference>
<organism evidence="4 5">
    <name type="scientific">Colletotrichum cuscutae</name>
    <dbReference type="NCBI Taxonomy" id="1209917"/>
    <lineage>
        <taxon>Eukaryota</taxon>
        <taxon>Fungi</taxon>
        <taxon>Dikarya</taxon>
        <taxon>Ascomycota</taxon>
        <taxon>Pezizomycotina</taxon>
        <taxon>Sordariomycetes</taxon>
        <taxon>Hypocreomycetidae</taxon>
        <taxon>Glomerellales</taxon>
        <taxon>Glomerellaceae</taxon>
        <taxon>Colletotrichum</taxon>
        <taxon>Colletotrichum acutatum species complex</taxon>
    </lineage>
</organism>
<dbReference type="SUPFAM" id="SSF57701">
    <property type="entry name" value="Zn2/Cys6 DNA-binding domain"/>
    <property type="match status" value="1"/>
</dbReference>
<dbReference type="GO" id="GO:0000981">
    <property type="term" value="F:DNA-binding transcription factor activity, RNA polymerase II-specific"/>
    <property type="evidence" value="ECO:0007669"/>
    <property type="project" value="InterPro"/>
</dbReference>
<dbReference type="PANTHER" id="PTHR47785:SF6">
    <property type="entry name" value="ZN(II)2CYS6 TRANSCRIPTION FACTOR (EUROFUNG)"/>
    <property type="match status" value="1"/>
</dbReference>
<proteinExistence type="predicted"/>
<dbReference type="Gene3D" id="4.10.240.10">
    <property type="entry name" value="Zn(2)-C6 fungal-type DNA-binding domain"/>
    <property type="match status" value="1"/>
</dbReference>
<evidence type="ECO:0000313" key="4">
    <source>
        <dbReference type="EMBL" id="KAK1448421.1"/>
    </source>
</evidence>
<dbReference type="GO" id="GO:0008270">
    <property type="term" value="F:zinc ion binding"/>
    <property type="evidence" value="ECO:0007669"/>
    <property type="project" value="InterPro"/>
</dbReference>